<accession>A0AAV5K1L7</accession>
<organism evidence="1 2">
    <name type="scientific">Rubroshorea leprosula</name>
    <dbReference type="NCBI Taxonomy" id="152421"/>
    <lineage>
        <taxon>Eukaryota</taxon>
        <taxon>Viridiplantae</taxon>
        <taxon>Streptophyta</taxon>
        <taxon>Embryophyta</taxon>
        <taxon>Tracheophyta</taxon>
        <taxon>Spermatophyta</taxon>
        <taxon>Magnoliopsida</taxon>
        <taxon>eudicotyledons</taxon>
        <taxon>Gunneridae</taxon>
        <taxon>Pentapetalae</taxon>
        <taxon>rosids</taxon>
        <taxon>malvids</taxon>
        <taxon>Malvales</taxon>
        <taxon>Dipterocarpaceae</taxon>
        <taxon>Rubroshorea</taxon>
    </lineage>
</organism>
<keyword evidence="2" id="KW-1185">Reference proteome</keyword>
<evidence type="ECO:0000313" key="1">
    <source>
        <dbReference type="EMBL" id="GKV17403.1"/>
    </source>
</evidence>
<dbReference type="EMBL" id="BPVZ01000048">
    <property type="protein sequence ID" value="GKV17403.1"/>
    <property type="molecule type" value="Genomic_DNA"/>
</dbReference>
<reference evidence="1 2" key="1">
    <citation type="journal article" date="2021" name="Commun. Biol.">
        <title>The genome of Shorea leprosula (Dipterocarpaceae) highlights the ecological relevance of drought in aseasonal tropical rainforests.</title>
        <authorList>
            <person name="Ng K.K.S."/>
            <person name="Kobayashi M.J."/>
            <person name="Fawcett J.A."/>
            <person name="Hatakeyama M."/>
            <person name="Paape T."/>
            <person name="Ng C.H."/>
            <person name="Ang C.C."/>
            <person name="Tnah L.H."/>
            <person name="Lee C.T."/>
            <person name="Nishiyama T."/>
            <person name="Sese J."/>
            <person name="O'Brien M.J."/>
            <person name="Copetti D."/>
            <person name="Mohd Noor M.I."/>
            <person name="Ong R.C."/>
            <person name="Putra M."/>
            <person name="Sireger I.Z."/>
            <person name="Indrioko S."/>
            <person name="Kosugi Y."/>
            <person name="Izuno A."/>
            <person name="Isagi Y."/>
            <person name="Lee S.L."/>
            <person name="Shimizu K.K."/>
        </authorList>
    </citation>
    <scope>NUCLEOTIDE SEQUENCE [LARGE SCALE GENOMIC DNA]</scope>
    <source>
        <strain evidence="1">214</strain>
    </source>
</reference>
<proteinExistence type="predicted"/>
<evidence type="ECO:0000313" key="2">
    <source>
        <dbReference type="Proteomes" id="UP001054252"/>
    </source>
</evidence>
<dbReference type="Proteomes" id="UP001054252">
    <property type="component" value="Unassembled WGS sequence"/>
</dbReference>
<gene>
    <name evidence="1" type="ORF">SLEP1_g27918</name>
</gene>
<sequence>MDPNNNMHPPQVESLVCFPVWAAKHQPLEGPSPIIREPLPNPMAPDCKTLFCL</sequence>
<comment type="caution">
    <text evidence="1">The sequence shown here is derived from an EMBL/GenBank/DDBJ whole genome shotgun (WGS) entry which is preliminary data.</text>
</comment>
<dbReference type="AlphaFoldDB" id="A0AAV5K1L7"/>
<name>A0AAV5K1L7_9ROSI</name>
<protein>
    <submittedName>
        <fullName evidence="1">Uncharacterized protein</fullName>
    </submittedName>
</protein>